<keyword evidence="1" id="KW-0472">Membrane</keyword>
<name>A0AAD7QP52_9ASCO</name>
<dbReference type="EMBL" id="JARPMG010000008">
    <property type="protein sequence ID" value="KAJ8098655.1"/>
    <property type="molecule type" value="Genomic_DNA"/>
</dbReference>
<dbReference type="Proteomes" id="UP001217417">
    <property type="component" value="Unassembled WGS sequence"/>
</dbReference>
<proteinExistence type="predicted"/>
<dbReference type="AlphaFoldDB" id="A0AAD7QP52"/>
<comment type="caution">
    <text evidence="2">The sequence shown here is derived from an EMBL/GenBank/DDBJ whole genome shotgun (WGS) entry which is preliminary data.</text>
</comment>
<sequence length="97" mass="11270">MGHDRLVALFFSVVDAVLLGMFSWPVWHLLEIALESTCTHDNNKTAFQHKFKNITNNLRINVILFVFTLVSKKSSVIHIRITNLRIYCYSWTPLPSH</sequence>
<organism evidence="2 3">
    <name type="scientific">Lipomyces tetrasporus</name>
    <dbReference type="NCBI Taxonomy" id="54092"/>
    <lineage>
        <taxon>Eukaryota</taxon>
        <taxon>Fungi</taxon>
        <taxon>Dikarya</taxon>
        <taxon>Ascomycota</taxon>
        <taxon>Saccharomycotina</taxon>
        <taxon>Lipomycetes</taxon>
        <taxon>Lipomycetales</taxon>
        <taxon>Lipomycetaceae</taxon>
        <taxon>Lipomyces</taxon>
    </lineage>
</organism>
<gene>
    <name evidence="2" type="ORF">POJ06DRAFT_138667</name>
</gene>
<evidence type="ECO:0000313" key="2">
    <source>
        <dbReference type="EMBL" id="KAJ8098655.1"/>
    </source>
</evidence>
<evidence type="ECO:0000313" key="3">
    <source>
        <dbReference type="Proteomes" id="UP001217417"/>
    </source>
</evidence>
<keyword evidence="1" id="KW-1133">Transmembrane helix</keyword>
<protein>
    <submittedName>
        <fullName evidence="2">Uncharacterized protein</fullName>
    </submittedName>
</protein>
<feature type="transmembrane region" description="Helical" evidence="1">
    <location>
        <begin position="6"/>
        <end position="27"/>
    </location>
</feature>
<dbReference type="GeneID" id="80879660"/>
<keyword evidence="1" id="KW-0812">Transmembrane</keyword>
<accession>A0AAD7QP52</accession>
<dbReference type="RefSeq" id="XP_056042105.1">
    <property type="nucleotide sequence ID" value="XM_056184494.1"/>
</dbReference>
<evidence type="ECO:0000256" key="1">
    <source>
        <dbReference type="SAM" id="Phobius"/>
    </source>
</evidence>
<keyword evidence="3" id="KW-1185">Reference proteome</keyword>
<reference evidence="2" key="1">
    <citation type="submission" date="2023-03" db="EMBL/GenBank/DDBJ databases">
        <title>Near-Complete genome sequence of Lipomyces tetrasporous NRRL Y-64009, an oleaginous yeast capable of growing on lignocellulosic hydrolysates.</title>
        <authorList>
            <consortium name="Lawrence Berkeley National Laboratory"/>
            <person name="Jagtap S.S."/>
            <person name="Liu J.-J."/>
            <person name="Walukiewicz H.E."/>
            <person name="Pangilinan J."/>
            <person name="Lipzen A."/>
            <person name="Ahrendt S."/>
            <person name="Koriabine M."/>
            <person name="Cobaugh K."/>
            <person name="Salamov A."/>
            <person name="Yoshinaga Y."/>
            <person name="Ng V."/>
            <person name="Daum C."/>
            <person name="Grigoriev I.V."/>
            <person name="Slininger P.J."/>
            <person name="Dien B.S."/>
            <person name="Jin Y.-S."/>
            <person name="Rao C.V."/>
        </authorList>
    </citation>
    <scope>NUCLEOTIDE SEQUENCE</scope>
    <source>
        <strain evidence="2">NRRL Y-64009</strain>
    </source>
</reference>